<dbReference type="InterPro" id="IPR044974">
    <property type="entry name" value="Disease_R_plants"/>
</dbReference>
<gene>
    <name evidence="8" type="ORF">TRIUR3_09184</name>
</gene>
<dbReference type="InterPro" id="IPR042197">
    <property type="entry name" value="Apaf_helical"/>
</dbReference>
<dbReference type="InterPro" id="IPR036388">
    <property type="entry name" value="WH-like_DNA-bd_sf"/>
</dbReference>
<name>M8A9F6_TRIUA</name>
<dbReference type="InterPro" id="IPR032675">
    <property type="entry name" value="LRR_dom_sf"/>
</dbReference>
<dbReference type="Gene3D" id="3.80.10.10">
    <property type="entry name" value="Ribonuclease Inhibitor"/>
    <property type="match status" value="3"/>
</dbReference>
<accession>M8A9F6</accession>
<dbReference type="STRING" id="4572.M8A9F6"/>
<organism evidence="8">
    <name type="scientific">Triticum urartu</name>
    <name type="common">Red wild einkorn</name>
    <name type="synonym">Crithodium urartu</name>
    <dbReference type="NCBI Taxonomy" id="4572"/>
    <lineage>
        <taxon>Eukaryota</taxon>
        <taxon>Viridiplantae</taxon>
        <taxon>Streptophyta</taxon>
        <taxon>Embryophyta</taxon>
        <taxon>Tracheophyta</taxon>
        <taxon>Spermatophyta</taxon>
        <taxon>Magnoliopsida</taxon>
        <taxon>Liliopsida</taxon>
        <taxon>Poales</taxon>
        <taxon>Poaceae</taxon>
        <taxon>BOP clade</taxon>
        <taxon>Pooideae</taxon>
        <taxon>Triticodae</taxon>
        <taxon>Triticeae</taxon>
        <taxon>Triticinae</taxon>
        <taxon>Triticum</taxon>
    </lineage>
</organism>
<dbReference type="PANTHER" id="PTHR23155:SF1087">
    <property type="entry name" value="OS11G0462900 PROTEIN"/>
    <property type="match status" value="1"/>
</dbReference>
<evidence type="ECO:0000256" key="1">
    <source>
        <dbReference type="ARBA" id="ARBA00022737"/>
    </source>
</evidence>
<keyword evidence="4" id="KW-1133">Transmembrane helix</keyword>
<dbReference type="PANTHER" id="PTHR23155">
    <property type="entry name" value="DISEASE RESISTANCE PROTEIN RP"/>
    <property type="match status" value="1"/>
</dbReference>
<dbReference type="SUPFAM" id="SSF52058">
    <property type="entry name" value="L domain-like"/>
    <property type="match status" value="2"/>
</dbReference>
<dbReference type="Gene3D" id="1.10.10.10">
    <property type="entry name" value="Winged helix-like DNA-binding domain superfamily/Winged helix DNA-binding domain"/>
    <property type="match status" value="1"/>
</dbReference>
<dbReference type="InterPro" id="IPR058922">
    <property type="entry name" value="WHD_DRP"/>
</dbReference>
<feature type="domain" description="NB-ARC" evidence="5">
    <location>
        <begin position="181"/>
        <end position="347"/>
    </location>
</feature>
<evidence type="ECO:0000259" key="5">
    <source>
        <dbReference type="Pfam" id="PF00931"/>
    </source>
</evidence>
<keyword evidence="2" id="KW-0611">Plant defense</keyword>
<evidence type="ECO:0000259" key="7">
    <source>
        <dbReference type="Pfam" id="PF23598"/>
    </source>
</evidence>
<keyword evidence="1" id="KW-0677">Repeat</keyword>
<keyword evidence="4" id="KW-0812">Transmembrane</keyword>
<evidence type="ECO:0000256" key="2">
    <source>
        <dbReference type="ARBA" id="ARBA00022821"/>
    </source>
</evidence>
<dbReference type="PRINTS" id="PR00364">
    <property type="entry name" value="DISEASERSIST"/>
</dbReference>
<evidence type="ECO:0000313" key="8">
    <source>
        <dbReference type="EMBL" id="EMS57114.1"/>
    </source>
</evidence>
<dbReference type="GO" id="GO:0002758">
    <property type="term" value="P:innate immune response-activating signaling pathway"/>
    <property type="evidence" value="ECO:0007669"/>
    <property type="project" value="UniProtKB-ARBA"/>
</dbReference>
<dbReference type="Pfam" id="PF23559">
    <property type="entry name" value="WHD_DRP"/>
    <property type="match status" value="1"/>
</dbReference>
<dbReference type="GO" id="GO:0009626">
    <property type="term" value="P:plant-type hypersensitive response"/>
    <property type="evidence" value="ECO:0007669"/>
    <property type="project" value="UniProtKB-ARBA"/>
</dbReference>
<feature type="domain" description="Disease resistance R13L4/SHOC-2-like LRR" evidence="7">
    <location>
        <begin position="554"/>
        <end position="674"/>
    </location>
</feature>
<evidence type="ECO:0000256" key="4">
    <source>
        <dbReference type="SAM" id="Phobius"/>
    </source>
</evidence>
<feature type="transmembrane region" description="Helical" evidence="4">
    <location>
        <begin position="1385"/>
        <end position="1403"/>
    </location>
</feature>
<dbReference type="eggNOG" id="KOG4658">
    <property type="taxonomic scope" value="Eukaryota"/>
</dbReference>
<keyword evidence="4" id="KW-0472">Membrane</keyword>
<dbReference type="GO" id="GO:0043531">
    <property type="term" value="F:ADP binding"/>
    <property type="evidence" value="ECO:0007669"/>
    <property type="project" value="InterPro"/>
</dbReference>
<reference evidence="8" key="1">
    <citation type="journal article" date="2013" name="Nature">
        <title>Draft genome of the wheat A-genome progenitor Triticum urartu.</title>
        <authorList>
            <person name="Ling H.Q."/>
            <person name="Zhao S."/>
            <person name="Liu D."/>
            <person name="Wang J."/>
            <person name="Sun H."/>
            <person name="Zhang C."/>
            <person name="Fan H."/>
            <person name="Li D."/>
            <person name="Dong L."/>
            <person name="Tao Y."/>
            <person name="Gao C."/>
            <person name="Wu H."/>
            <person name="Li Y."/>
            <person name="Cui Y."/>
            <person name="Guo X."/>
            <person name="Zheng S."/>
            <person name="Wang B."/>
            <person name="Yu K."/>
            <person name="Liang Q."/>
            <person name="Yang W."/>
            <person name="Lou X."/>
            <person name="Chen J."/>
            <person name="Feng M."/>
            <person name="Jian J."/>
            <person name="Zhang X."/>
            <person name="Luo G."/>
            <person name="Jiang Y."/>
            <person name="Liu J."/>
            <person name="Wang Z."/>
            <person name="Sha Y."/>
            <person name="Zhang B."/>
            <person name="Wu H."/>
            <person name="Tang D."/>
            <person name="Shen Q."/>
            <person name="Xue P."/>
            <person name="Zou S."/>
            <person name="Wang X."/>
            <person name="Liu X."/>
            <person name="Wang F."/>
            <person name="Yang Y."/>
            <person name="An X."/>
            <person name="Dong Z."/>
            <person name="Zhang K."/>
            <person name="Zhang X."/>
            <person name="Luo M.C."/>
            <person name="Dvorak J."/>
            <person name="Tong Y."/>
            <person name="Wang J."/>
            <person name="Yang H."/>
            <person name="Li Z."/>
            <person name="Wang D."/>
            <person name="Zhang A."/>
            <person name="Wang J."/>
        </authorList>
    </citation>
    <scope>NUCLEOTIDE SEQUENCE</scope>
</reference>
<feature type="domain" description="Disease resistance protein winged helix" evidence="6">
    <location>
        <begin position="435"/>
        <end position="505"/>
    </location>
</feature>
<dbReference type="InterPro" id="IPR002182">
    <property type="entry name" value="NB-ARC"/>
</dbReference>
<dbReference type="InterPro" id="IPR027417">
    <property type="entry name" value="P-loop_NTPase"/>
</dbReference>
<sequence length="1562" mass="175865">MINWERILAAQIGARKNPGKGKAPRLFPEALSAPSLLCLFPIQSPAHTLPPLSERHGTASGKLELDPLLDVELKLEVWKLTSRLVLHSEARESPVEATIWMKDVRELSYDMENCIDLAEPDWVARMSGFKARVKEANEQYDRCMLGSIPICSNAATDFQIPIVDGRRRPDLPVVGLHDGLFDALYQWLTDDDKELKVASIVGVGGIGKTTLAKQLWHKHKPGGYFGCRAFVRTAKKPDIRRFLRSMLAQVRPHQPPDTNEVHELIHDIRQHLQGKRYFLIIDDLWATSVWDVARRAFPEGNGSRIITTTEIKDVALACCRYQSKSIYKMEPLSVNHSEELFIRGVFASGEEKSRQLDKVWEEIIRRCAGLPLAIISISSVLASQGEANTIHHMEQIQNILPTNTTHVEVLKQVLNFCYNCLPSHLQTCLLYLSFYPENYIILKEDIVKQWVAESFILAPRQEDKMKVAGNYFHKLLNMGLIQHIEVGYSNEVYYYAVHPMVHNLITSKSREENFMTVIDYSQRTMGFSNKVSHLSLQFGSATHATRPEIIGLSQVRSLAFIGLKSCYSSILEFKVLRVLILHIWADEPSNTDVDLNPTSELVLLRSLQVTCNDTIHLPDLMQGPKHLDTLEINARVAAIPARIVHLRSWLHLRLGVGTEVPDLTGTLKIVTSLNPPISLDDTSCPHDSVMTMELLSPICRIPKWIEQLANLCILKLVLGELQSDHISIVQRLPSLTVLSLHVQRRTTEPIGFGTGAFSALEYFEFRCGVLCLRFQKGTMPNLQRLKLGFNAHRGEEYGGSLVGVEGLSNVKEISGMIGSAAGAVERDLKAAESAFKKAMGRHLNVSIERADMVEELDVLAEKQHEIPEEPKQESQDARGQAQKQHPTQGQPMSKSSEQTGILKQVYHYMRGLASRSFIKRSGPAELRIKGKDDLHILYQLLVSNKETGLEKLTLERCPPLELKHLLRLTNLKTLIVKHSDGLVGSQGGGQGDVEWKLPVEYIKINDLHGNTGEELTELLPHLPKLSKLEIFECENIKKLVVGVDVQPTTQETSEMGGGEITAAAAAAEEEDDGVLLFPAHLCDSLRELVFYDCPELVLVDPPTLVPGEGGFQALRSLQRLTILRAPKLLSTFSFSRHLFPSSLQFLSLVGVEGMETLEPLSNLSSLTRLELIRCGKDLKCQGLWSLLTTGGQLNKLRVTGSHRFFADWDPNPRRALEDAEGGEEWQTQLVSSTLRELWTDDIAGLLAAPVCTFLSSSLTKLQLWGDLCEGMELFSKEQEDALQLLSSLQELEFWSFKDVQQLPAGLRNLTSLKILSVKYCPAISSLPNDGLPDSLEKLYVRHCSEELDEKCRGALPFPFKHMHDTRAVVFLFLYLNLVFVRSYRLLHILHLNLGVLMFVWWAFKPLMFTFCPKLMKTEGMLATDRFAVFQFSLRLLIPDQSPRKQQIELRESFSYFQLFLVTSLIPCPSFYSSSDVYQPNPSKRTLVTQELLQPLPIASPKAHCEVVVAERFFEGQKMQLIMENLHCKESAAKEGEIAKAQGIFRGIYEAMLRKKQQNRSPC</sequence>
<dbReference type="Gene3D" id="3.40.50.300">
    <property type="entry name" value="P-loop containing nucleotide triphosphate hydrolases"/>
    <property type="match status" value="1"/>
</dbReference>
<feature type="compositionally biased region" description="Polar residues" evidence="3">
    <location>
        <begin position="881"/>
        <end position="897"/>
    </location>
</feature>
<dbReference type="Gene3D" id="1.10.8.430">
    <property type="entry name" value="Helical domain of apoptotic protease-activating factors"/>
    <property type="match status" value="1"/>
</dbReference>
<dbReference type="OMA" id="RWCEGME"/>
<protein>
    <submittedName>
        <fullName evidence="8">Disease resistance RPP13-like protein 4</fullName>
    </submittedName>
</protein>
<proteinExistence type="predicted"/>
<dbReference type="Pfam" id="PF23598">
    <property type="entry name" value="LRR_14"/>
    <property type="match status" value="2"/>
</dbReference>
<feature type="compositionally biased region" description="Basic and acidic residues" evidence="3">
    <location>
        <begin position="866"/>
        <end position="876"/>
    </location>
</feature>
<dbReference type="EMBL" id="KD149675">
    <property type="protein sequence ID" value="EMS57114.1"/>
    <property type="molecule type" value="Genomic_DNA"/>
</dbReference>
<evidence type="ECO:0000259" key="6">
    <source>
        <dbReference type="Pfam" id="PF23559"/>
    </source>
</evidence>
<evidence type="ECO:0000256" key="3">
    <source>
        <dbReference type="SAM" id="MobiDB-lite"/>
    </source>
</evidence>
<dbReference type="GO" id="GO:0042742">
    <property type="term" value="P:defense response to bacterium"/>
    <property type="evidence" value="ECO:0007669"/>
    <property type="project" value="UniProtKB-ARBA"/>
</dbReference>
<dbReference type="InterPro" id="IPR055414">
    <property type="entry name" value="LRR_R13L4/SHOC2-like"/>
</dbReference>
<dbReference type="FunFam" id="1.10.10.10:FF:000322">
    <property type="entry name" value="Probable disease resistance protein At1g63360"/>
    <property type="match status" value="1"/>
</dbReference>
<dbReference type="Pfam" id="PF00931">
    <property type="entry name" value="NB-ARC"/>
    <property type="match status" value="1"/>
</dbReference>
<dbReference type="SUPFAM" id="SSF52540">
    <property type="entry name" value="P-loop containing nucleoside triphosphate hydrolases"/>
    <property type="match status" value="1"/>
</dbReference>
<feature type="region of interest" description="Disordered" evidence="3">
    <location>
        <begin position="866"/>
        <end position="897"/>
    </location>
</feature>
<feature type="domain" description="Disease resistance R13L4/SHOC-2-like LRR" evidence="7">
    <location>
        <begin position="694"/>
        <end position="844"/>
    </location>
</feature>